<dbReference type="EMBL" id="ML987195">
    <property type="protein sequence ID" value="KAF2248718.1"/>
    <property type="molecule type" value="Genomic_DNA"/>
</dbReference>
<reference evidence="3" key="1">
    <citation type="journal article" date="2020" name="Stud. Mycol.">
        <title>101 Dothideomycetes genomes: a test case for predicting lifestyles and emergence of pathogens.</title>
        <authorList>
            <person name="Haridas S."/>
            <person name="Albert R."/>
            <person name="Binder M."/>
            <person name="Bloem J."/>
            <person name="Labutti K."/>
            <person name="Salamov A."/>
            <person name="Andreopoulos B."/>
            <person name="Baker S."/>
            <person name="Barry K."/>
            <person name="Bills G."/>
            <person name="Bluhm B."/>
            <person name="Cannon C."/>
            <person name="Castanera R."/>
            <person name="Culley D."/>
            <person name="Daum C."/>
            <person name="Ezra D."/>
            <person name="Gonzalez J."/>
            <person name="Henrissat B."/>
            <person name="Kuo A."/>
            <person name="Liang C."/>
            <person name="Lipzen A."/>
            <person name="Lutzoni F."/>
            <person name="Magnuson J."/>
            <person name="Mondo S."/>
            <person name="Nolan M."/>
            <person name="Ohm R."/>
            <person name="Pangilinan J."/>
            <person name="Park H.-J."/>
            <person name="Ramirez L."/>
            <person name="Alfaro M."/>
            <person name="Sun H."/>
            <person name="Tritt A."/>
            <person name="Yoshinaga Y."/>
            <person name="Zwiers L.-H."/>
            <person name="Turgeon B."/>
            <person name="Goodwin S."/>
            <person name="Spatafora J."/>
            <person name="Crous P."/>
            <person name="Grigoriev I."/>
        </authorList>
    </citation>
    <scope>NUCLEOTIDE SEQUENCE</scope>
    <source>
        <strain evidence="3">CBS 122368</strain>
    </source>
</reference>
<organism evidence="3 4">
    <name type="scientific">Trematosphaeria pertusa</name>
    <dbReference type="NCBI Taxonomy" id="390896"/>
    <lineage>
        <taxon>Eukaryota</taxon>
        <taxon>Fungi</taxon>
        <taxon>Dikarya</taxon>
        <taxon>Ascomycota</taxon>
        <taxon>Pezizomycotina</taxon>
        <taxon>Dothideomycetes</taxon>
        <taxon>Pleosporomycetidae</taxon>
        <taxon>Pleosporales</taxon>
        <taxon>Massarineae</taxon>
        <taxon>Trematosphaeriaceae</taxon>
        <taxon>Trematosphaeria</taxon>
    </lineage>
</organism>
<keyword evidence="4" id="KW-1185">Reference proteome</keyword>
<dbReference type="OrthoDB" id="5340195at2759"/>
<evidence type="ECO:0000313" key="3">
    <source>
        <dbReference type="EMBL" id="KAF2248718.1"/>
    </source>
</evidence>
<feature type="compositionally biased region" description="Basic residues" evidence="1">
    <location>
        <begin position="1"/>
        <end position="10"/>
    </location>
</feature>
<keyword evidence="2" id="KW-0472">Membrane</keyword>
<evidence type="ECO:0000256" key="1">
    <source>
        <dbReference type="SAM" id="MobiDB-lite"/>
    </source>
</evidence>
<dbReference type="RefSeq" id="XP_033683722.1">
    <property type="nucleotide sequence ID" value="XM_033828923.1"/>
</dbReference>
<dbReference type="Proteomes" id="UP000800094">
    <property type="component" value="Unassembled WGS sequence"/>
</dbReference>
<evidence type="ECO:0000256" key="2">
    <source>
        <dbReference type="SAM" id="Phobius"/>
    </source>
</evidence>
<feature type="region of interest" description="Disordered" evidence="1">
    <location>
        <begin position="1"/>
        <end position="94"/>
    </location>
</feature>
<keyword evidence="2" id="KW-1133">Transmembrane helix</keyword>
<feature type="compositionally biased region" description="Polar residues" evidence="1">
    <location>
        <begin position="59"/>
        <end position="71"/>
    </location>
</feature>
<evidence type="ECO:0008006" key="5">
    <source>
        <dbReference type="Google" id="ProtNLM"/>
    </source>
</evidence>
<feature type="transmembrane region" description="Helical" evidence="2">
    <location>
        <begin position="135"/>
        <end position="155"/>
    </location>
</feature>
<gene>
    <name evidence="3" type="ORF">BU26DRAFT_518934</name>
</gene>
<dbReference type="GeneID" id="54582253"/>
<dbReference type="PANTHER" id="PTHR35041:SF3">
    <property type="entry name" value="FORMYLMETHIONINE DEFORMYLASE-LIKE PROTEIN"/>
    <property type="match status" value="1"/>
</dbReference>
<feature type="transmembrane region" description="Helical" evidence="2">
    <location>
        <begin position="637"/>
        <end position="658"/>
    </location>
</feature>
<evidence type="ECO:0000313" key="4">
    <source>
        <dbReference type="Proteomes" id="UP000800094"/>
    </source>
</evidence>
<accession>A0A6A6IF64</accession>
<dbReference type="AlphaFoldDB" id="A0A6A6IF64"/>
<name>A0A6A6IF64_9PLEO</name>
<feature type="transmembrane region" description="Helical" evidence="2">
    <location>
        <begin position="175"/>
        <end position="198"/>
    </location>
</feature>
<protein>
    <recommendedName>
        <fullName evidence="5">Formylmethionine deformylase-like protein</fullName>
    </recommendedName>
</protein>
<dbReference type="PANTHER" id="PTHR35041">
    <property type="entry name" value="MEDIATOR OF RNA POLYMERASE II TRANSCRIPTION SUBUNIT 1"/>
    <property type="match status" value="1"/>
</dbReference>
<sequence length="772" mass="86528">MASRGKRLSHSSRSASPDPFSDQYDPFDPPLDPIEMASFSRPSMDAQSTPDLRRAPSPDESSARPSPSRSYFPTARGHRGSQYEPVQGVERRAPTVQSAAASLYSLNSLNRYKTMDADTQALVDRRAGELAQWHVHWITPAVIAALFVAGLMAAVGHHLFYVHLDGHPAKDQLRMIRYGTALAFFVKSTLVGTVIMCYRQRIWHTFRKKAMTIKGIDGLFSATEDPSQFFYNWEMIRNGKLATLMAACSWLIPIASVLSPASLTSEVQTSYNQTFCKTVAALNFTHESLYNFRNESVYPGASLVYYNTTDTEGKAPNYFDYYDQPSKNARRLAVTSAYLRKPATNPNASIDSCGERWNCTYSINFRAPGYKCDEIASSSHPDAGDAPFNLSILAPQGSMIYYSQVDLDDYKNPQIETNDHGVPIPPPPYPESLGVFESEPVLWVGYAIKTDKAYDQNSPYAKTWGNVHEPKIFKCVAYHTNYTFHMNYTDTVQTHRRTQRDFLNPVVDTTITTNPSNNSEFVAEPDSNFVRPQDAEPYKLTASYHAMGSLLRNFLRGQISYNAPYFVTKSDISETRLMEARTSYPLEDLMEQVQDLYEDMLITLLSEPHLVVADTQKVPCQKSRTVNVFVYHREGLWIGYAIAVACTFGFILVGAWAIHQNGVASDTLFSRILVTTRNPTLDRLSVGACLGGDPFPKELRETKLRFGVLLEEDPREGPLGKVEHCCFGAAGETKDIVKYGTYAGLKGWRKDIEEEVGDASEKEPLLELVKET</sequence>
<proteinExistence type="predicted"/>
<keyword evidence="2" id="KW-0812">Transmembrane</keyword>